<dbReference type="EMBL" id="FUFA01000002">
    <property type="protein sequence ID" value="SPM33298.1"/>
    <property type="molecule type" value="Genomic_DNA"/>
</dbReference>
<keyword evidence="1" id="KW-0472">Membrane</keyword>
<evidence type="ECO:0000256" key="1">
    <source>
        <dbReference type="SAM" id="Phobius"/>
    </source>
</evidence>
<evidence type="ECO:0008006" key="4">
    <source>
        <dbReference type="Google" id="ProtNLM"/>
    </source>
</evidence>
<accession>A0A2U3NP34</accession>
<name>A0A2U3NP34_9MYCO</name>
<proteinExistence type="predicted"/>
<sequence>MTDGLLTDEQIAALTPEQRRELITRLEQPLSDVVDLAFLARVRRIRVSLTAGGSLVMLPWVGYLSTTLPQNYVVHNWPLTWVGFDVLLMAFMVATAVLGYLRRQLLIPAAFTTGVLVICDAWFDIMTAGPRDFWLSVLTALLIEVPLGAFMIISGLRLIRLTMERFWLLDRGMRLWDLPLLP</sequence>
<organism evidence="2 3">
    <name type="scientific">Mycobacterium rhizamassiliense</name>
    <dbReference type="NCBI Taxonomy" id="1841860"/>
    <lineage>
        <taxon>Bacteria</taxon>
        <taxon>Bacillati</taxon>
        <taxon>Actinomycetota</taxon>
        <taxon>Actinomycetes</taxon>
        <taxon>Mycobacteriales</taxon>
        <taxon>Mycobacteriaceae</taxon>
        <taxon>Mycobacterium</taxon>
    </lineage>
</organism>
<feature type="transmembrane region" description="Helical" evidence="1">
    <location>
        <begin position="135"/>
        <end position="159"/>
    </location>
</feature>
<dbReference type="OrthoDB" id="4948328at2"/>
<gene>
    <name evidence="2" type="ORF">MRAB57_1102</name>
</gene>
<dbReference type="AlphaFoldDB" id="A0A2U3NP34"/>
<evidence type="ECO:0000313" key="3">
    <source>
        <dbReference type="Proteomes" id="UP000240988"/>
    </source>
</evidence>
<feature type="transmembrane region" description="Helical" evidence="1">
    <location>
        <begin position="78"/>
        <end position="98"/>
    </location>
</feature>
<keyword evidence="3" id="KW-1185">Reference proteome</keyword>
<keyword evidence="1" id="KW-0812">Transmembrane</keyword>
<feature type="transmembrane region" description="Helical" evidence="1">
    <location>
        <begin position="105"/>
        <end position="123"/>
    </location>
</feature>
<dbReference type="Proteomes" id="UP000240988">
    <property type="component" value="Unassembled WGS sequence"/>
</dbReference>
<reference evidence="2 3" key="1">
    <citation type="submission" date="2017-01" db="EMBL/GenBank/DDBJ databases">
        <authorList>
            <consortium name="Urmite Genomes"/>
        </authorList>
    </citation>
    <scope>NUCLEOTIDE SEQUENCE [LARGE SCALE GENOMIC DNA]</scope>
    <source>
        <strain evidence="2 3">AB57</strain>
    </source>
</reference>
<dbReference type="STRING" id="1841860.GCA_900157375_01103"/>
<feature type="transmembrane region" description="Helical" evidence="1">
    <location>
        <begin position="47"/>
        <end position="66"/>
    </location>
</feature>
<evidence type="ECO:0000313" key="2">
    <source>
        <dbReference type="EMBL" id="SPM33298.1"/>
    </source>
</evidence>
<dbReference type="RefSeq" id="WP_077086677.1">
    <property type="nucleotide sequence ID" value="NZ_LT721901.1"/>
</dbReference>
<keyword evidence="1" id="KW-1133">Transmembrane helix</keyword>
<protein>
    <recommendedName>
        <fullName evidence="4">Transmembrane protein</fullName>
    </recommendedName>
</protein>